<sequence>MQFGPGQRIVFIGDSITDSERLRDVPPYGNGYMSLVRAFVTARHPELGLTWFNTGISGNTVRDLDGRWEEDVVELKPHWLSVMIGINDIWRAFEDRGSEAVPIGEYEETLHRLLKRAVDGTGCKLILADPYLIEADQAEPQLVETRRYCEVVARLAAEFGALHVRSQEAFDRALTTTSSLDWAHDRIHPNLPGHAVLAQAFLDVLE</sequence>
<name>A0A8J3Q9H6_9ACTN</name>
<accession>A0A8J3Q9H6</accession>
<dbReference type="InterPro" id="IPR051532">
    <property type="entry name" value="Ester_Hydrolysis_Enzymes"/>
</dbReference>
<dbReference type="InterPro" id="IPR036514">
    <property type="entry name" value="SGNH_hydro_sf"/>
</dbReference>
<dbReference type="InterPro" id="IPR013830">
    <property type="entry name" value="SGNH_hydro"/>
</dbReference>
<protein>
    <submittedName>
        <fullName evidence="2">Lipase</fullName>
    </submittedName>
</protein>
<comment type="caution">
    <text evidence="2">The sequence shown here is derived from an EMBL/GenBank/DDBJ whole genome shotgun (WGS) entry which is preliminary data.</text>
</comment>
<dbReference type="SUPFAM" id="SSF52266">
    <property type="entry name" value="SGNH hydrolase"/>
    <property type="match status" value="1"/>
</dbReference>
<gene>
    <name evidence="2" type="ORF">Rhe02_46210</name>
</gene>
<dbReference type="Gene3D" id="3.40.50.1110">
    <property type="entry name" value="SGNH hydrolase"/>
    <property type="match status" value="1"/>
</dbReference>
<evidence type="ECO:0000259" key="1">
    <source>
        <dbReference type="Pfam" id="PF13472"/>
    </source>
</evidence>
<dbReference type="PANTHER" id="PTHR30383:SF5">
    <property type="entry name" value="SGNH HYDROLASE-TYPE ESTERASE DOMAIN-CONTAINING PROTEIN"/>
    <property type="match status" value="1"/>
</dbReference>
<dbReference type="Proteomes" id="UP000612899">
    <property type="component" value="Unassembled WGS sequence"/>
</dbReference>
<feature type="domain" description="SGNH hydrolase-type esterase" evidence="1">
    <location>
        <begin position="11"/>
        <end position="196"/>
    </location>
</feature>
<evidence type="ECO:0000313" key="3">
    <source>
        <dbReference type="Proteomes" id="UP000612899"/>
    </source>
</evidence>
<keyword evidence="3" id="KW-1185">Reference proteome</keyword>
<organism evidence="2 3">
    <name type="scientific">Rhizocola hellebori</name>
    <dbReference type="NCBI Taxonomy" id="1392758"/>
    <lineage>
        <taxon>Bacteria</taxon>
        <taxon>Bacillati</taxon>
        <taxon>Actinomycetota</taxon>
        <taxon>Actinomycetes</taxon>
        <taxon>Micromonosporales</taxon>
        <taxon>Micromonosporaceae</taxon>
        <taxon>Rhizocola</taxon>
    </lineage>
</organism>
<dbReference type="GO" id="GO:0004622">
    <property type="term" value="F:phosphatidylcholine lysophospholipase activity"/>
    <property type="evidence" value="ECO:0007669"/>
    <property type="project" value="TreeGrafter"/>
</dbReference>
<dbReference type="EMBL" id="BONY01000028">
    <property type="protein sequence ID" value="GIH06554.1"/>
    <property type="molecule type" value="Genomic_DNA"/>
</dbReference>
<dbReference type="AlphaFoldDB" id="A0A8J3Q9H6"/>
<dbReference type="PANTHER" id="PTHR30383">
    <property type="entry name" value="THIOESTERASE 1/PROTEASE 1/LYSOPHOSPHOLIPASE L1"/>
    <property type="match status" value="1"/>
</dbReference>
<proteinExistence type="predicted"/>
<dbReference type="CDD" id="cd01834">
    <property type="entry name" value="SGNH_hydrolase_like_2"/>
    <property type="match status" value="1"/>
</dbReference>
<reference evidence="2" key="1">
    <citation type="submission" date="2021-01" db="EMBL/GenBank/DDBJ databases">
        <title>Whole genome shotgun sequence of Rhizocola hellebori NBRC 109834.</title>
        <authorList>
            <person name="Komaki H."/>
            <person name="Tamura T."/>
        </authorList>
    </citation>
    <scope>NUCLEOTIDE SEQUENCE</scope>
    <source>
        <strain evidence="2">NBRC 109834</strain>
    </source>
</reference>
<dbReference type="RefSeq" id="WP_203910368.1">
    <property type="nucleotide sequence ID" value="NZ_BONY01000028.1"/>
</dbReference>
<evidence type="ECO:0000313" key="2">
    <source>
        <dbReference type="EMBL" id="GIH06554.1"/>
    </source>
</evidence>
<dbReference type="Pfam" id="PF13472">
    <property type="entry name" value="Lipase_GDSL_2"/>
    <property type="match status" value="1"/>
</dbReference>